<proteinExistence type="predicted"/>
<dbReference type="PANTHER" id="PTHR43581:SF4">
    <property type="entry name" value="ATP_GTP PHOSPHATASE"/>
    <property type="match status" value="1"/>
</dbReference>
<dbReference type="EMBL" id="CAKKMG010000009">
    <property type="protein sequence ID" value="CAH0169632.1"/>
    <property type="molecule type" value="Genomic_DNA"/>
</dbReference>
<organism evidence="2 3">
    <name type="scientific">Peribacillus simplex</name>
    <dbReference type="NCBI Taxonomy" id="1478"/>
    <lineage>
        <taxon>Bacteria</taxon>
        <taxon>Bacillati</taxon>
        <taxon>Bacillota</taxon>
        <taxon>Bacilli</taxon>
        <taxon>Bacillales</taxon>
        <taxon>Bacillaceae</taxon>
        <taxon>Peribacillus</taxon>
    </lineage>
</organism>
<gene>
    <name evidence="2" type="primary">recF_2</name>
    <name evidence="2" type="ORF">SRABI133_01152</name>
</gene>
<dbReference type="RefSeq" id="WP_230301129.1">
    <property type="nucleotide sequence ID" value="NZ_CAKKMG010000009.1"/>
</dbReference>
<dbReference type="AlphaFoldDB" id="A0A9W4KRC9"/>
<comment type="caution">
    <text evidence="2">The sequence shown here is derived from an EMBL/GenBank/DDBJ whole genome shotgun (WGS) entry which is preliminary data.</text>
</comment>
<accession>A0A9W4KRC9</accession>
<dbReference type="Pfam" id="PF13175">
    <property type="entry name" value="AAA_15"/>
    <property type="match status" value="1"/>
</dbReference>
<evidence type="ECO:0000313" key="3">
    <source>
        <dbReference type="Proteomes" id="UP000789326"/>
    </source>
</evidence>
<dbReference type="InterPro" id="IPR041685">
    <property type="entry name" value="AAA_GajA/Old/RecF-like"/>
</dbReference>
<evidence type="ECO:0000259" key="1">
    <source>
        <dbReference type="Pfam" id="PF13175"/>
    </source>
</evidence>
<reference evidence="2" key="1">
    <citation type="submission" date="2021-11" db="EMBL/GenBank/DDBJ databases">
        <authorList>
            <person name="Bulgarelli D."/>
        </authorList>
    </citation>
    <scope>NUCLEOTIDE SEQUENCE</scope>
    <source>
        <strain evidence="2">Bi133</strain>
    </source>
</reference>
<evidence type="ECO:0000313" key="2">
    <source>
        <dbReference type="EMBL" id="CAH0169632.1"/>
    </source>
</evidence>
<dbReference type="CDD" id="cd00267">
    <property type="entry name" value="ABC_ATPase"/>
    <property type="match status" value="1"/>
</dbReference>
<dbReference type="InterPro" id="IPR051396">
    <property type="entry name" value="Bact_Antivir_Def_Nuclease"/>
</dbReference>
<dbReference type="CDD" id="cd00188">
    <property type="entry name" value="TOPRIM"/>
    <property type="match status" value="1"/>
</dbReference>
<dbReference type="InterPro" id="IPR027417">
    <property type="entry name" value="P-loop_NTPase"/>
</dbReference>
<dbReference type="Proteomes" id="UP000789326">
    <property type="component" value="Unassembled WGS sequence"/>
</dbReference>
<dbReference type="SUPFAM" id="SSF52540">
    <property type="entry name" value="P-loop containing nucleoside triphosphate hydrolases"/>
    <property type="match status" value="1"/>
</dbReference>
<dbReference type="Gene3D" id="3.40.50.300">
    <property type="entry name" value="P-loop containing nucleotide triphosphate hydrolases"/>
    <property type="match status" value="1"/>
</dbReference>
<feature type="domain" description="Endonuclease GajA/Old nuclease/RecF-like AAA" evidence="1">
    <location>
        <begin position="1"/>
        <end position="376"/>
    </location>
</feature>
<sequence>MKIKWIEIENFRSIRERQRITLNSDLTVIAGKNESGKSTILQALKCFNEYEFSEDDSSFSNERAEPEIEVCFELDAEELLITDNQEYDVEENSKFELIVTRSDVSYYNGEVIDLGIKPFEENIKELLFKIKQVLNDNLIGVVPNDLINNKDLENNDEYLFKQKFNSFLKSVPEDTQNKYLTEFDSIKEMLKNIEDEIEKKDYFYDCINSILPKFVLFDSFTDILPNSFTNKDEKQKIIERFFSITDCRSSNLFEVNGQKRKQLSNRVSANISGDFNDYYHQDTVKIKVEPDGDDIYFFIYDKDEEIPFRPEQRSKGFQWFLSFYITLKAEEKNSILLIDEPGLYLHPKAQKDILALLEKLSLDNQVLITTHSPYLIDPDYLERIRLVNKVNGLTKIENKFYKGADKDTLTPIITSIGLDITKNMTFSNEGNVIVEGISDYYYLSAMRSFLGSQCPIKDTINIIPSVGATQSLNMIALLLGWGLEFKVLFDNDREGNRAAKKAKQNFDLNDEDIVMISNANDDQVEDLFSEDDFINYIIDDYIEKNGTKNSSKIRGTGSDKVLISKRFKERINKGDITELSDETIQKFTSLFLKLSNRKQSPALLLV</sequence>
<dbReference type="PANTHER" id="PTHR43581">
    <property type="entry name" value="ATP/GTP PHOSPHATASE"/>
    <property type="match status" value="1"/>
</dbReference>
<protein>
    <submittedName>
        <fullName evidence="2">DNA replication and repair protein RecF</fullName>
    </submittedName>
</protein>
<name>A0A9W4KRC9_9BACI</name>